<dbReference type="Proteomes" id="UP001515641">
    <property type="component" value="Unassembled WGS sequence"/>
</dbReference>
<gene>
    <name evidence="2" type="ORF">HA052_17860</name>
</gene>
<reference evidence="2 3" key="1">
    <citation type="submission" date="2020-03" db="EMBL/GenBank/DDBJ databases">
        <title>Draft genome sequence of environmentally isolated cultures.</title>
        <authorList>
            <person name="Wilson H.S."/>
            <person name="De Leon M.E."/>
        </authorList>
    </citation>
    <scope>NUCLEOTIDE SEQUENCE [LARGE SCALE GENOMIC DNA]</scope>
    <source>
        <strain evidence="2 3">HSC-31F16</strain>
    </source>
</reference>
<name>A0ABX0L5I4_9NEIS</name>
<evidence type="ECO:0000313" key="3">
    <source>
        <dbReference type="Proteomes" id="UP001515641"/>
    </source>
</evidence>
<organism evidence="2 3">
    <name type="scientific">Chromobacterium fluminis</name>
    <dbReference type="NCBI Taxonomy" id="3044269"/>
    <lineage>
        <taxon>Bacteria</taxon>
        <taxon>Pseudomonadati</taxon>
        <taxon>Pseudomonadota</taxon>
        <taxon>Betaproteobacteria</taxon>
        <taxon>Neisseriales</taxon>
        <taxon>Chromobacteriaceae</taxon>
        <taxon>Chromobacterium</taxon>
    </lineage>
</organism>
<comment type="caution">
    <text evidence="2">The sequence shown here is derived from an EMBL/GenBank/DDBJ whole genome shotgun (WGS) entry which is preliminary data.</text>
</comment>
<evidence type="ECO:0000256" key="1">
    <source>
        <dbReference type="SAM" id="MobiDB-lite"/>
    </source>
</evidence>
<keyword evidence="3" id="KW-1185">Reference proteome</keyword>
<feature type="region of interest" description="Disordered" evidence="1">
    <location>
        <begin position="92"/>
        <end position="116"/>
    </location>
</feature>
<evidence type="ECO:0000313" key="2">
    <source>
        <dbReference type="EMBL" id="NHR07059.1"/>
    </source>
</evidence>
<dbReference type="EMBL" id="JAAOMA010000027">
    <property type="protein sequence ID" value="NHR07059.1"/>
    <property type="molecule type" value="Genomic_DNA"/>
</dbReference>
<accession>A0ABX0L5I4</accession>
<dbReference type="RefSeq" id="WP_166452926.1">
    <property type="nucleotide sequence ID" value="NZ_JAAOMA010000027.1"/>
</dbReference>
<proteinExistence type="predicted"/>
<protein>
    <submittedName>
        <fullName evidence="2">Uncharacterized protein</fullName>
    </submittedName>
</protein>
<sequence length="318" mass="34946">MITVMTLSGGSGTMFCSCKNGDCQDHSLISITTQNHEVYQFQYSAGHQTMHLRTAKDKITQFWANTKAAHIRVRHVIYIPSKNEVAHILRSKPPEIGIPPTSTSGRPPPAHQSMGSVVEMKPPTMTMRRGDDVLIDIGGSHGDEKAFSHKPLLKKTPTAQGLDQDRMIQFMTENNGKNLGNCAEVVAAVLEAGITDARDRPLTTGCTLPLCACICCCHSPTSVSKLAFNIQKNTLAQLSKQGLLNGDLLGYAPNKISRTGKSQFDEFDLFDIDFDQLSYYQSDDNCCTSLIKIIWDTLSMCTFSTYSRAHGGGQDKQH</sequence>